<reference evidence="3 4" key="1">
    <citation type="journal article" date="2018" name="Syst. Appl. Microbiol.">
        <title>Corynebacterium heidelbergense sp. nov., isolated from the preen glands of Egyptian geese (Alopochen aegyptiacus).</title>
        <authorList>
            <person name="Braun M.S."/>
            <person name="Wang E."/>
            <person name="Zimmermann S."/>
            <person name="Wink M."/>
        </authorList>
    </citation>
    <scope>NUCLEOTIDE SEQUENCE [LARGE SCALE GENOMIC DNA]</scope>
    <source>
        <strain evidence="3 4">647</strain>
    </source>
</reference>
<dbReference type="InterPro" id="IPR021414">
    <property type="entry name" value="DUF3054"/>
</dbReference>
<comment type="caution">
    <text evidence="3">The sequence shown here is derived from an EMBL/GenBank/DDBJ whole genome shotgun (WGS) entry which is preliminary data.</text>
</comment>
<name>A0A364V798_9CORY</name>
<evidence type="ECO:0000313" key="3">
    <source>
        <dbReference type="EMBL" id="RAV32488.1"/>
    </source>
</evidence>
<dbReference type="EMBL" id="QHCV01000020">
    <property type="protein sequence ID" value="RAV32488.1"/>
    <property type="molecule type" value="Genomic_DNA"/>
</dbReference>
<keyword evidence="2" id="KW-1133">Transmembrane helix</keyword>
<evidence type="ECO:0000256" key="1">
    <source>
        <dbReference type="SAM" id="MobiDB-lite"/>
    </source>
</evidence>
<feature type="transmembrane region" description="Helical" evidence="2">
    <location>
        <begin position="110"/>
        <end position="128"/>
    </location>
</feature>
<evidence type="ECO:0000313" key="4">
    <source>
        <dbReference type="Proteomes" id="UP000251577"/>
    </source>
</evidence>
<proteinExistence type="predicted"/>
<gene>
    <name evidence="3" type="ORF">DLJ54_03065</name>
</gene>
<dbReference type="Pfam" id="PF11255">
    <property type="entry name" value="DUF3054"/>
    <property type="match status" value="1"/>
</dbReference>
<protein>
    <submittedName>
        <fullName evidence="3">DUF3054 domain-containing protein</fullName>
    </submittedName>
</protein>
<evidence type="ECO:0000256" key="2">
    <source>
        <dbReference type="SAM" id="Phobius"/>
    </source>
</evidence>
<sequence length="163" mass="17386">MGPNPGHSQHHPTTGSDRAAARSQNRTRPQRSAGASAHHPAPGIALVADLIAVALFALLARIAHNSPEMPLSVLGWVNTAWPFMLGTLLGWGILWFSGARGRSGFDLSSAATIWAATLVTGLVIWGIGNHRIPHWSFIVVAGVMSALLLLGWRLGASLLRRIR</sequence>
<dbReference type="AlphaFoldDB" id="A0A364V798"/>
<feature type="transmembrane region" description="Helical" evidence="2">
    <location>
        <begin position="80"/>
        <end position="98"/>
    </location>
</feature>
<feature type="transmembrane region" description="Helical" evidence="2">
    <location>
        <begin position="41"/>
        <end position="60"/>
    </location>
</feature>
<feature type="transmembrane region" description="Helical" evidence="2">
    <location>
        <begin position="134"/>
        <end position="154"/>
    </location>
</feature>
<keyword evidence="2" id="KW-0472">Membrane</keyword>
<feature type="region of interest" description="Disordered" evidence="1">
    <location>
        <begin position="1"/>
        <end position="38"/>
    </location>
</feature>
<organism evidence="3 4">
    <name type="scientific">Corynebacterium heidelbergense</name>
    <dbReference type="NCBI Taxonomy" id="2055947"/>
    <lineage>
        <taxon>Bacteria</taxon>
        <taxon>Bacillati</taxon>
        <taxon>Actinomycetota</taxon>
        <taxon>Actinomycetes</taxon>
        <taxon>Mycobacteriales</taxon>
        <taxon>Corynebacteriaceae</taxon>
        <taxon>Corynebacterium</taxon>
    </lineage>
</organism>
<keyword evidence="4" id="KW-1185">Reference proteome</keyword>
<accession>A0A364V798</accession>
<feature type="compositionally biased region" description="Polar residues" evidence="1">
    <location>
        <begin position="11"/>
        <end position="27"/>
    </location>
</feature>
<dbReference type="Proteomes" id="UP000251577">
    <property type="component" value="Unassembled WGS sequence"/>
</dbReference>
<keyword evidence="2" id="KW-0812">Transmembrane</keyword>